<evidence type="ECO:0000313" key="4">
    <source>
        <dbReference type="Proteomes" id="UP000320735"/>
    </source>
</evidence>
<sequence length="243" mass="26221">MTIPQVRKMDIESLEDRRLMAASIELNGGVIEIEGSNFDDVVQVQEQQFGQIQVTMTVNGAGQITKTFDPSQVNQIKFVGANGDDYFVNNTDISSIAYGQAGNDVLIGGSNKDFLFGGEDNDRLYGRDGNDTVFGEAGNDVLYGGNGADTMNGGSDRDAMFGQDGNDIMKGGSGNDQMYGGYGNDDMFGEAGNDNLYGQAGNDDMWGGTGTDSFRGGSGYDRAHDWFFEYTDSVESKRGGWFF</sequence>
<dbReference type="InterPro" id="IPR050557">
    <property type="entry name" value="RTX_toxin/Mannuronan_C5-epim"/>
</dbReference>
<dbReference type="Gene3D" id="2.150.10.10">
    <property type="entry name" value="Serralysin-like metalloprotease, C-terminal"/>
    <property type="match status" value="2"/>
</dbReference>
<dbReference type="RefSeq" id="WP_146373137.1">
    <property type="nucleotide sequence ID" value="NZ_SJPP01000002.1"/>
</dbReference>
<reference evidence="3 4" key="1">
    <citation type="submission" date="2019-02" db="EMBL/GenBank/DDBJ databases">
        <title>Deep-cultivation of Planctomycetes and their phenomic and genomic characterization uncovers novel biology.</title>
        <authorList>
            <person name="Wiegand S."/>
            <person name="Jogler M."/>
            <person name="Boedeker C."/>
            <person name="Pinto D."/>
            <person name="Vollmers J."/>
            <person name="Rivas-Marin E."/>
            <person name="Kohn T."/>
            <person name="Peeters S.H."/>
            <person name="Heuer A."/>
            <person name="Rast P."/>
            <person name="Oberbeckmann S."/>
            <person name="Bunk B."/>
            <person name="Jeske O."/>
            <person name="Meyerdierks A."/>
            <person name="Storesund J.E."/>
            <person name="Kallscheuer N."/>
            <person name="Luecker S."/>
            <person name="Lage O.M."/>
            <person name="Pohl T."/>
            <person name="Merkel B.J."/>
            <person name="Hornburger P."/>
            <person name="Mueller R.-W."/>
            <person name="Bruemmer F."/>
            <person name="Labrenz M."/>
            <person name="Spormann A.M."/>
            <person name="Op Den Camp H."/>
            <person name="Overmann J."/>
            <person name="Amann R."/>
            <person name="Jetten M.S.M."/>
            <person name="Mascher T."/>
            <person name="Medema M.H."/>
            <person name="Devos D.P."/>
            <person name="Kaster A.-K."/>
            <person name="Ovreas L."/>
            <person name="Rohde M."/>
            <person name="Galperin M.Y."/>
            <person name="Jogler C."/>
        </authorList>
    </citation>
    <scope>NUCLEOTIDE SEQUENCE [LARGE SCALE GENOMIC DNA]</scope>
    <source>
        <strain evidence="3 4">CA54</strain>
    </source>
</reference>
<dbReference type="OrthoDB" id="227223at2"/>
<gene>
    <name evidence="3" type="primary">hlyA_4</name>
    <name evidence="3" type="ORF">CA54_46870</name>
</gene>
<keyword evidence="2" id="KW-0964">Secreted</keyword>
<dbReference type="PANTHER" id="PTHR38340">
    <property type="entry name" value="S-LAYER PROTEIN"/>
    <property type="match status" value="1"/>
</dbReference>
<dbReference type="Proteomes" id="UP000320735">
    <property type="component" value="Unassembled WGS sequence"/>
</dbReference>
<evidence type="ECO:0000256" key="2">
    <source>
        <dbReference type="ARBA" id="ARBA00022525"/>
    </source>
</evidence>
<dbReference type="EMBL" id="SJPP01000002">
    <property type="protein sequence ID" value="TWU09445.1"/>
    <property type="molecule type" value="Genomic_DNA"/>
</dbReference>
<organism evidence="3 4">
    <name type="scientific">Symmachiella macrocystis</name>
    <dbReference type="NCBI Taxonomy" id="2527985"/>
    <lineage>
        <taxon>Bacteria</taxon>
        <taxon>Pseudomonadati</taxon>
        <taxon>Planctomycetota</taxon>
        <taxon>Planctomycetia</taxon>
        <taxon>Planctomycetales</taxon>
        <taxon>Planctomycetaceae</taxon>
        <taxon>Symmachiella</taxon>
    </lineage>
</organism>
<evidence type="ECO:0000313" key="3">
    <source>
        <dbReference type="EMBL" id="TWU09445.1"/>
    </source>
</evidence>
<comment type="caution">
    <text evidence="3">The sequence shown here is derived from an EMBL/GenBank/DDBJ whole genome shotgun (WGS) entry which is preliminary data.</text>
</comment>
<proteinExistence type="predicted"/>
<dbReference type="Pfam" id="PF00353">
    <property type="entry name" value="HemolysinCabind"/>
    <property type="match status" value="3"/>
</dbReference>
<protein>
    <submittedName>
        <fullName evidence="3">Hemolysin, plasmid</fullName>
    </submittedName>
</protein>
<dbReference type="GO" id="GO:0005576">
    <property type="term" value="C:extracellular region"/>
    <property type="evidence" value="ECO:0007669"/>
    <property type="project" value="UniProtKB-SubCell"/>
</dbReference>
<accession>A0A5C6BB26</accession>
<dbReference type="AlphaFoldDB" id="A0A5C6BB26"/>
<keyword evidence="4" id="KW-1185">Reference proteome</keyword>
<dbReference type="InterPro" id="IPR011049">
    <property type="entry name" value="Serralysin-like_metalloprot_C"/>
</dbReference>
<dbReference type="SUPFAM" id="SSF51120">
    <property type="entry name" value="beta-Roll"/>
    <property type="match status" value="2"/>
</dbReference>
<comment type="subcellular location">
    <subcellularLocation>
        <location evidence="1">Secreted</location>
    </subcellularLocation>
</comment>
<dbReference type="PANTHER" id="PTHR38340:SF1">
    <property type="entry name" value="S-LAYER PROTEIN"/>
    <property type="match status" value="1"/>
</dbReference>
<dbReference type="PRINTS" id="PR00313">
    <property type="entry name" value="CABNDNGRPT"/>
</dbReference>
<dbReference type="InterPro" id="IPR001343">
    <property type="entry name" value="Hemolysn_Ca-bd"/>
</dbReference>
<name>A0A5C6BB26_9PLAN</name>
<evidence type="ECO:0000256" key="1">
    <source>
        <dbReference type="ARBA" id="ARBA00004613"/>
    </source>
</evidence>
<dbReference type="GO" id="GO:0005509">
    <property type="term" value="F:calcium ion binding"/>
    <property type="evidence" value="ECO:0007669"/>
    <property type="project" value="InterPro"/>
</dbReference>